<keyword evidence="6 9" id="KW-0862">Zinc</keyword>
<dbReference type="Gene3D" id="1.25.50.20">
    <property type="match status" value="1"/>
</dbReference>
<evidence type="ECO:0000259" key="12">
    <source>
        <dbReference type="Pfam" id="PF01433"/>
    </source>
</evidence>
<dbReference type="InterPro" id="IPR034016">
    <property type="entry name" value="M1_APN-typ"/>
</dbReference>
<dbReference type="EMBL" id="HBNS01012932">
    <property type="protein sequence ID" value="CAE4598708.1"/>
    <property type="molecule type" value="Transcribed_RNA"/>
</dbReference>
<keyword evidence="4 9" id="KW-0479">Metal-binding</keyword>
<comment type="cofactor">
    <cofactor evidence="9 11">
        <name>Zn(2+)</name>
        <dbReference type="ChEBI" id="CHEBI:29105"/>
    </cofactor>
    <text evidence="9 11">Binds 1 zinc ion per subunit.</text>
</comment>
<dbReference type="Pfam" id="PF01433">
    <property type="entry name" value="Peptidase_M1"/>
    <property type="match status" value="1"/>
</dbReference>
<evidence type="ECO:0000256" key="8">
    <source>
        <dbReference type="PIRSR" id="PIRSR634016-1"/>
    </source>
</evidence>
<feature type="domain" description="Aminopeptidase N-like N-terminal" evidence="14">
    <location>
        <begin position="20"/>
        <end position="214"/>
    </location>
</feature>
<dbReference type="InterPro" id="IPR014782">
    <property type="entry name" value="Peptidase_M1_dom"/>
</dbReference>
<dbReference type="InterPro" id="IPR042097">
    <property type="entry name" value="Aminopeptidase_N-like_N_sf"/>
</dbReference>
<dbReference type="SMR" id="A0A7S4QZG9"/>
<dbReference type="GO" id="GO:0016020">
    <property type="term" value="C:membrane"/>
    <property type="evidence" value="ECO:0007669"/>
    <property type="project" value="TreeGrafter"/>
</dbReference>
<comment type="similarity">
    <text evidence="1 11">Belongs to the peptidase M1 family.</text>
</comment>
<name>A0A7S4QZG9_9STRA</name>
<dbReference type="InterPro" id="IPR024571">
    <property type="entry name" value="ERAP1-like_C_dom"/>
</dbReference>
<dbReference type="EC" id="3.4.11.-" evidence="11"/>
<evidence type="ECO:0000256" key="3">
    <source>
        <dbReference type="ARBA" id="ARBA00022670"/>
    </source>
</evidence>
<dbReference type="FunFam" id="1.25.50.20:FF:000002">
    <property type="entry name" value="Aminopeptidase"/>
    <property type="match status" value="1"/>
</dbReference>
<evidence type="ECO:0000256" key="10">
    <source>
        <dbReference type="PIRSR" id="PIRSR634016-4"/>
    </source>
</evidence>
<evidence type="ECO:0000259" key="13">
    <source>
        <dbReference type="Pfam" id="PF11838"/>
    </source>
</evidence>
<dbReference type="FunFam" id="1.10.390.10:FF:000001">
    <property type="entry name" value="Aminopeptidase"/>
    <property type="match status" value="1"/>
</dbReference>
<dbReference type="Gene3D" id="2.60.40.1730">
    <property type="entry name" value="tricorn interacting facor f3 domain"/>
    <property type="match status" value="1"/>
</dbReference>
<organism evidence="15">
    <name type="scientific">Ditylum brightwellii</name>
    <dbReference type="NCBI Taxonomy" id="49249"/>
    <lineage>
        <taxon>Eukaryota</taxon>
        <taxon>Sar</taxon>
        <taxon>Stramenopiles</taxon>
        <taxon>Ochrophyta</taxon>
        <taxon>Bacillariophyta</taxon>
        <taxon>Mediophyceae</taxon>
        <taxon>Lithodesmiophycidae</taxon>
        <taxon>Lithodesmiales</taxon>
        <taxon>Lithodesmiaceae</taxon>
        <taxon>Ditylum</taxon>
    </lineage>
</organism>
<feature type="domain" description="Peptidase M1 membrane alanine aminopeptidase" evidence="12">
    <location>
        <begin position="249"/>
        <end position="466"/>
    </location>
</feature>
<dbReference type="CDD" id="cd09601">
    <property type="entry name" value="M1_APN-Q_like"/>
    <property type="match status" value="1"/>
</dbReference>
<feature type="binding site" evidence="9">
    <location>
        <position position="325"/>
    </location>
    <ligand>
        <name>Zn(2+)</name>
        <dbReference type="ChEBI" id="CHEBI:29105"/>
        <note>catalytic</note>
    </ligand>
</feature>
<keyword evidence="2 11" id="KW-0031">Aminopeptidase</keyword>
<dbReference type="GO" id="GO:0042277">
    <property type="term" value="F:peptide binding"/>
    <property type="evidence" value="ECO:0007669"/>
    <property type="project" value="TreeGrafter"/>
</dbReference>
<protein>
    <recommendedName>
        <fullName evidence="11">Aminopeptidase</fullName>
        <ecNumber evidence="11">3.4.11.-</ecNumber>
    </recommendedName>
</protein>
<evidence type="ECO:0000256" key="1">
    <source>
        <dbReference type="ARBA" id="ARBA00010136"/>
    </source>
</evidence>
<evidence type="ECO:0000256" key="4">
    <source>
        <dbReference type="ARBA" id="ARBA00022723"/>
    </source>
</evidence>
<dbReference type="GO" id="GO:0005615">
    <property type="term" value="C:extracellular space"/>
    <property type="evidence" value="ECO:0007669"/>
    <property type="project" value="TreeGrafter"/>
</dbReference>
<evidence type="ECO:0000256" key="5">
    <source>
        <dbReference type="ARBA" id="ARBA00022801"/>
    </source>
</evidence>
<dbReference type="PRINTS" id="PR00756">
    <property type="entry name" value="ALADIPTASE"/>
</dbReference>
<dbReference type="Gene3D" id="2.60.40.1910">
    <property type="match status" value="1"/>
</dbReference>
<dbReference type="Gene3D" id="1.10.390.10">
    <property type="entry name" value="Neutral Protease Domain 2"/>
    <property type="match status" value="1"/>
</dbReference>
<keyword evidence="5 11" id="KW-0378">Hydrolase</keyword>
<evidence type="ECO:0000256" key="11">
    <source>
        <dbReference type="RuleBase" id="RU364040"/>
    </source>
</evidence>
<dbReference type="GO" id="GO:0006508">
    <property type="term" value="P:proteolysis"/>
    <property type="evidence" value="ECO:0007669"/>
    <property type="project" value="UniProtKB-KW"/>
</dbReference>
<dbReference type="Pfam" id="PF17900">
    <property type="entry name" value="Peptidase_M1_N"/>
    <property type="match status" value="1"/>
</dbReference>
<sequence length="893" mass="99700">MTDADSTTKERVLLPSTIIPDRYDIKLTPDLEGFVFTGEVKVGLSTSADLESCNEIVMHAKELCFISAHFVVLGDDGVVVGGKVEAEEIRVNMKATTVTFLFPSNIPPSSKLELTIDYTGFLNNQMAGFYRSSYTDIHGNSKIMASTQFESLDARRAFPCWDEPARKAVFGVTLVVPRELDAFSNMPEKCAKTLPGGKKKEITYIDSPKMSSYLVAFCVGEFDFVQAQTGHGVLVRVYTPPGKSNAGEFALDCAVKALDAYDDFFGVPYPLPKLDMVAIPEFAMGAMENWGLVTYREVDVLIDPTMASSNQKQRVCTVVTHELAHQWFGNLVTMEWWDDLWLNEGFASWAENWAADKIFPNWSMWDQFTTGHLSAALRLDALKSSHPIQVPIYHAEEVEEVFDAISYCKGGSVVRMIKAVLGMKSFQKGLASYMKKHAYGNTQTFDLWAEWEESSGMPVKEMMASWTEQMGFPLLRVTNETWEDDKVTLELEQVWFLSDGSELTAEEAGKTWCIPLMTCTEDGTQEDMIFMREKTATITVPLSNKDGWVKLNAGQEVPMRVKLTPTMIERLSSGIKSKALPSCDRAGLIADAYALVKAGQMKPDTLITLLSSYVEEDQKIVWDSISSVLGGLDTITSDDEEMNANFTKFARGLIVNLLKKIGWEAKETDGHLTTLLRGMMIGLLGTFCYDAADVVEEAKARFQKFQEDPTDMVSLPSDMRSSVFAIVLKNGGEKEYNAVKEYFTTASNNAEKKFALASLGKTKDLKLKLRTLEWAVSGEIKLQDFFYPMGSVGHSSREGKEISWRFLQDNFETIKSMIGKASPSLMDACIVNCAGSFCSREKADEIEAFFKERPMPLNARTISQTTENMRANANFLDVLKASELSKQEFWDSL</sequence>
<keyword evidence="7 11" id="KW-0482">Metalloprotease</keyword>
<evidence type="ECO:0000256" key="9">
    <source>
        <dbReference type="PIRSR" id="PIRSR634016-3"/>
    </source>
</evidence>
<dbReference type="PANTHER" id="PTHR11533">
    <property type="entry name" value="PROTEASE M1 ZINC METALLOPROTEASE"/>
    <property type="match status" value="1"/>
</dbReference>
<dbReference type="InterPro" id="IPR050344">
    <property type="entry name" value="Peptidase_M1_aminopeptidases"/>
</dbReference>
<dbReference type="PANTHER" id="PTHR11533:SF174">
    <property type="entry name" value="PUROMYCIN-SENSITIVE AMINOPEPTIDASE-RELATED"/>
    <property type="match status" value="1"/>
</dbReference>
<dbReference type="GO" id="GO:0008270">
    <property type="term" value="F:zinc ion binding"/>
    <property type="evidence" value="ECO:0007669"/>
    <property type="project" value="UniProtKB-UniRule"/>
</dbReference>
<feature type="domain" description="ERAP1-like C-terminal" evidence="13">
    <location>
        <begin position="548"/>
        <end position="870"/>
    </location>
</feature>
<dbReference type="InterPro" id="IPR045357">
    <property type="entry name" value="Aminopeptidase_N-like_N"/>
</dbReference>
<dbReference type="AlphaFoldDB" id="A0A7S4QZG9"/>
<feature type="binding site" evidence="9">
    <location>
        <position position="344"/>
    </location>
    <ligand>
        <name>Zn(2+)</name>
        <dbReference type="ChEBI" id="CHEBI:29105"/>
        <note>catalytic</note>
    </ligand>
</feature>
<dbReference type="SUPFAM" id="SSF55486">
    <property type="entry name" value="Metalloproteases ('zincins'), catalytic domain"/>
    <property type="match status" value="1"/>
</dbReference>
<evidence type="ECO:0000256" key="2">
    <source>
        <dbReference type="ARBA" id="ARBA00022438"/>
    </source>
</evidence>
<dbReference type="Pfam" id="PF11838">
    <property type="entry name" value="ERAP1_C"/>
    <property type="match status" value="1"/>
</dbReference>
<feature type="binding site" evidence="9">
    <location>
        <position position="321"/>
    </location>
    <ligand>
        <name>Zn(2+)</name>
        <dbReference type="ChEBI" id="CHEBI:29105"/>
        <note>catalytic</note>
    </ligand>
</feature>
<proteinExistence type="inferred from homology"/>
<evidence type="ECO:0000256" key="6">
    <source>
        <dbReference type="ARBA" id="ARBA00022833"/>
    </source>
</evidence>
<accession>A0A7S4QZG9</accession>
<feature type="site" description="Transition state stabilizer" evidence="10">
    <location>
        <position position="407"/>
    </location>
</feature>
<dbReference type="SUPFAM" id="SSF63737">
    <property type="entry name" value="Leukotriene A4 hydrolase N-terminal domain"/>
    <property type="match status" value="1"/>
</dbReference>
<dbReference type="FunFam" id="2.60.40.1730:FF:000002">
    <property type="entry name" value="Aminopeptidase"/>
    <property type="match status" value="1"/>
</dbReference>
<dbReference type="GO" id="GO:0043171">
    <property type="term" value="P:peptide catabolic process"/>
    <property type="evidence" value="ECO:0007669"/>
    <property type="project" value="TreeGrafter"/>
</dbReference>
<dbReference type="InterPro" id="IPR027268">
    <property type="entry name" value="Peptidase_M4/M1_CTD_sf"/>
</dbReference>
<evidence type="ECO:0000256" key="7">
    <source>
        <dbReference type="ARBA" id="ARBA00023049"/>
    </source>
</evidence>
<evidence type="ECO:0000259" key="14">
    <source>
        <dbReference type="Pfam" id="PF17900"/>
    </source>
</evidence>
<reference evidence="15" key="1">
    <citation type="submission" date="2021-01" db="EMBL/GenBank/DDBJ databases">
        <authorList>
            <person name="Corre E."/>
            <person name="Pelletier E."/>
            <person name="Niang G."/>
            <person name="Scheremetjew M."/>
            <person name="Finn R."/>
            <person name="Kale V."/>
            <person name="Holt S."/>
            <person name="Cochrane G."/>
            <person name="Meng A."/>
            <person name="Brown T."/>
            <person name="Cohen L."/>
        </authorList>
    </citation>
    <scope>NUCLEOTIDE SEQUENCE</scope>
    <source>
        <strain evidence="15">GSO104</strain>
    </source>
</reference>
<evidence type="ECO:0000313" key="15">
    <source>
        <dbReference type="EMBL" id="CAE4598708.1"/>
    </source>
</evidence>
<gene>
    <name evidence="15" type="ORF">DBRI00130_LOCUS10435</name>
</gene>
<dbReference type="GO" id="GO:0005737">
    <property type="term" value="C:cytoplasm"/>
    <property type="evidence" value="ECO:0007669"/>
    <property type="project" value="TreeGrafter"/>
</dbReference>
<keyword evidence="3 11" id="KW-0645">Protease</keyword>
<dbReference type="GO" id="GO:0070006">
    <property type="term" value="F:metalloaminopeptidase activity"/>
    <property type="evidence" value="ECO:0007669"/>
    <property type="project" value="TreeGrafter"/>
</dbReference>
<dbReference type="InterPro" id="IPR001930">
    <property type="entry name" value="Peptidase_M1"/>
</dbReference>
<feature type="active site" description="Proton acceptor" evidence="8">
    <location>
        <position position="322"/>
    </location>
</feature>